<reference evidence="1" key="1">
    <citation type="journal article" date="2019" name="Environ. Microbiol.">
        <title>Fungal ecological strategies reflected in gene transcription - a case study of two litter decomposers.</title>
        <authorList>
            <person name="Barbi F."/>
            <person name="Kohler A."/>
            <person name="Barry K."/>
            <person name="Baskaran P."/>
            <person name="Daum C."/>
            <person name="Fauchery L."/>
            <person name="Ihrmark K."/>
            <person name="Kuo A."/>
            <person name="LaButti K."/>
            <person name="Lipzen A."/>
            <person name="Morin E."/>
            <person name="Grigoriev I.V."/>
            <person name="Henrissat B."/>
            <person name="Lindahl B."/>
            <person name="Martin F."/>
        </authorList>
    </citation>
    <scope>NUCLEOTIDE SEQUENCE</scope>
    <source>
        <strain evidence="1">JB14</strain>
    </source>
</reference>
<dbReference type="OrthoDB" id="2559662at2759"/>
<proteinExistence type="predicted"/>
<dbReference type="AlphaFoldDB" id="A0A6A4GEH7"/>
<dbReference type="Proteomes" id="UP000799118">
    <property type="component" value="Unassembled WGS sequence"/>
</dbReference>
<name>A0A6A4GEH7_9AGAR</name>
<evidence type="ECO:0000313" key="1">
    <source>
        <dbReference type="EMBL" id="KAE9383942.1"/>
    </source>
</evidence>
<keyword evidence="2" id="KW-1185">Reference proteome</keyword>
<sequence>MEGSNLTAPILPATRPDQKSCAGASSLLLNFVISRFRGHCYAGNTPTTTYLVLWNRICLPSNPLLFPILHAPAESVGDLSDASGLVSDALADAAEKGSEGLWAGSSLAIVAGFQTLVGGGTGHGTDAGSGLEQQAPGLPGLAAGGAFEAGDDAPRAISERWFEIVCPYEQRRFINTRKVKPAIWNAPGIDVLNHWAKVLREALESCIEIQGDYDQDMFAQVFNLWIWGSSRVLSLWEFTSSPVSRLFVTSPIVKSALGPKDPFDRMMAVHIRREDFEEACQRLAYYNSSFYSWNLLPRLPDSFDVPPSIVWDSPEYKDLYAKHTIRPLPRPFRLPFHSSGSGLRIPRTISISDSVDVYASVPWCYLGFGTWNTERSSTNEDTLALLVSIFRQ</sequence>
<gene>
    <name evidence="1" type="ORF">BT96DRAFT_1008610</name>
</gene>
<protein>
    <submittedName>
        <fullName evidence="1">Uncharacterized protein</fullName>
    </submittedName>
</protein>
<organism evidence="1 2">
    <name type="scientific">Gymnopus androsaceus JB14</name>
    <dbReference type="NCBI Taxonomy" id="1447944"/>
    <lineage>
        <taxon>Eukaryota</taxon>
        <taxon>Fungi</taxon>
        <taxon>Dikarya</taxon>
        <taxon>Basidiomycota</taxon>
        <taxon>Agaricomycotina</taxon>
        <taxon>Agaricomycetes</taxon>
        <taxon>Agaricomycetidae</taxon>
        <taxon>Agaricales</taxon>
        <taxon>Marasmiineae</taxon>
        <taxon>Omphalotaceae</taxon>
        <taxon>Gymnopus</taxon>
    </lineage>
</organism>
<accession>A0A6A4GEH7</accession>
<evidence type="ECO:0000313" key="2">
    <source>
        <dbReference type="Proteomes" id="UP000799118"/>
    </source>
</evidence>
<dbReference type="EMBL" id="ML770277">
    <property type="protein sequence ID" value="KAE9383942.1"/>
    <property type="molecule type" value="Genomic_DNA"/>
</dbReference>